<name>A0A0V0GVX4_SOLCH</name>
<evidence type="ECO:0000313" key="2">
    <source>
        <dbReference type="EMBL" id="JAP11552.1"/>
    </source>
</evidence>
<evidence type="ECO:0000256" key="1">
    <source>
        <dbReference type="SAM" id="Phobius"/>
    </source>
</evidence>
<proteinExistence type="predicted"/>
<feature type="non-terminal residue" evidence="2">
    <location>
        <position position="72"/>
    </location>
</feature>
<feature type="transmembrane region" description="Helical" evidence="1">
    <location>
        <begin position="12"/>
        <end position="33"/>
    </location>
</feature>
<keyword evidence="1" id="KW-1133">Transmembrane helix</keyword>
<dbReference type="EMBL" id="GEDG01031133">
    <property type="protein sequence ID" value="JAP11552.1"/>
    <property type="molecule type" value="Transcribed_RNA"/>
</dbReference>
<reference evidence="2" key="1">
    <citation type="submission" date="2015-12" db="EMBL/GenBank/DDBJ databases">
        <title>Gene expression during late stages of embryo sac development: a critical building block for successful pollen-pistil interactions.</title>
        <authorList>
            <person name="Liu Y."/>
            <person name="Joly V."/>
            <person name="Sabar M."/>
            <person name="Matton D.P."/>
        </authorList>
    </citation>
    <scope>NUCLEOTIDE SEQUENCE</scope>
</reference>
<accession>A0A0V0GVX4</accession>
<protein>
    <submittedName>
        <fullName evidence="2">Putative ovule protein</fullName>
    </submittedName>
</protein>
<sequence>MPKKIRDREKRGINFVSLRFSLSFLTLLVNLSYKNLYLDSSTHKIFSFTQNSKKNCTLKKSKMKEFASITNF</sequence>
<dbReference type="AlphaFoldDB" id="A0A0V0GVX4"/>
<keyword evidence="1" id="KW-0472">Membrane</keyword>
<organism evidence="2">
    <name type="scientific">Solanum chacoense</name>
    <name type="common">Chaco potato</name>
    <dbReference type="NCBI Taxonomy" id="4108"/>
    <lineage>
        <taxon>Eukaryota</taxon>
        <taxon>Viridiplantae</taxon>
        <taxon>Streptophyta</taxon>
        <taxon>Embryophyta</taxon>
        <taxon>Tracheophyta</taxon>
        <taxon>Spermatophyta</taxon>
        <taxon>Magnoliopsida</taxon>
        <taxon>eudicotyledons</taxon>
        <taxon>Gunneridae</taxon>
        <taxon>Pentapetalae</taxon>
        <taxon>asterids</taxon>
        <taxon>lamiids</taxon>
        <taxon>Solanales</taxon>
        <taxon>Solanaceae</taxon>
        <taxon>Solanoideae</taxon>
        <taxon>Solaneae</taxon>
        <taxon>Solanum</taxon>
    </lineage>
</organism>
<keyword evidence="1" id="KW-0812">Transmembrane</keyword>